<feature type="transmembrane region" description="Helical" evidence="5">
    <location>
        <begin position="223"/>
        <end position="243"/>
    </location>
</feature>
<organism evidence="7 8">
    <name type="scientific">Coccomyxa viridis</name>
    <dbReference type="NCBI Taxonomy" id="1274662"/>
    <lineage>
        <taxon>Eukaryota</taxon>
        <taxon>Viridiplantae</taxon>
        <taxon>Chlorophyta</taxon>
        <taxon>core chlorophytes</taxon>
        <taxon>Trebouxiophyceae</taxon>
        <taxon>Trebouxiophyceae incertae sedis</taxon>
        <taxon>Coccomyxaceae</taxon>
        <taxon>Coccomyxa</taxon>
    </lineage>
</organism>
<dbReference type="SUPFAM" id="SSF103473">
    <property type="entry name" value="MFS general substrate transporter"/>
    <property type="match status" value="1"/>
</dbReference>
<feature type="transmembrane region" description="Helical" evidence="5">
    <location>
        <begin position="195"/>
        <end position="217"/>
    </location>
</feature>
<dbReference type="AlphaFoldDB" id="A0AAV1HXP2"/>
<sequence>MHSPNRIEVTIDDALQNSVGECGRGQLHALGLANIATVVAALINFSFVFTGIDPFRSSQSECLPGTQESCDPAKTRLCAAPRETWDWKYRDHSTASEWDLICGDTWKLQLVNSGFFLGALCGLILFQQVAEELGRRRTLGVASALAALCGMCSALAYSFWWYLAFRIFTGATVAGVIAASFLLSVEPVGPNYRGTAILSTGVASSLGACLLSLFAWLLHSWRLLTFVTSAILALAVSFVVPVLQESPRWLLNIGRKGDATAALAAIASRNRAHLPEAPLADASAAVAAQRGLADVLSSARLRRRFALIMAMWCCAYLMYYGVTLEISSMSGNVYLNQFLGFVVEAPAILGTILAIGRMGRRSIAAALLLEGGVACVLCGVLWDDFQVALAVACKAGISAMLALCPLYTEELFPSNLQLAVLQACRLAGGVGAVAAPWVVYLGQKTGASFVPFVIFGSLNIMAGIATPALPETLGVPAAATVQELSSPVRQYKMMSLRHMFRTRGSGPGNLQKAFFRNCDTDGDLA</sequence>
<dbReference type="PANTHER" id="PTHR24064">
    <property type="entry name" value="SOLUTE CARRIER FAMILY 22 MEMBER"/>
    <property type="match status" value="1"/>
</dbReference>
<keyword evidence="4 5" id="KW-0472">Membrane</keyword>
<dbReference type="InterPro" id="IPR020846">
    <property type="entry name" value="MFS_dom"/>
</dbReference>
<keyword evidence="3 5" id="KW-1133">Transmembrane helix</keyword>
<keyword evidence="8" id="KW-1185">Reference proteome</keyword>
<dbReference type="InterPro" id="IPR005828">
    <property type="entry name" value="MFS_sugar_transport-like"/>
</dbReference>
<name>A0AAV1HXP2_9CHLO</name>
<dbReference type="Proteomes" id="UP001314263">
    <property type="component" value="Unassembled WGS sequence"/>
</dbReference>
<keyword evidence="2 5" id="KW-0812">Transmembrane</keyword>
<feature type="transmembrane region" description="Helical" evidence="5">
    <location>
        <begin position="305"/>
        <end position="322"/>
    </location>
</feature>
<dbReference type="PROSITE" id="PS50850">
    <property type="entry name" value="MFS"/>
    <property type="match status" value="1"/>
</dbReference>
<feature type="transmembrane region" description="Helical" evidence="5">
    <location>
        <begin position="363"/>
        <end position="382"/>
    </location>
</feature>
<evidence type="ECO:0000256" key="5">
    <source>
        <dbReference type="SAM" id="Phobius"/>
    </source>
</evidence>
<dbReference type="InterPro" id="IPR036259">
    <property type="entry name" value="MFS_trans_sf"/>
</dbReference>
<reference evidence="7 8" key="1">
    <citation type="submission" date="2023-10" db="EMBL/GenBank/DDBJ databases">
        <authorList>
            <person name="Maclean D."/>
            <person name="Macfadyen A."/>
        </authorList>
    </citation>
    <scope>NUCLEOTIDE SEQUENCE [LARGE SCALE GENOMIC DNA]</scope>
</reference>
<dbReference type="Gene3D" id="1.20.1250.20">
    <property type="entry name" value="MFS general substrate transporter like domains"/>
    <property type="match status" value="1"/>
</dbReference>
<evidence type="ECO:0000313" key="8">
    <source>
        <dbReference type="Proteomes" id="UP001314263"/>
    </source>
</evidence>
<dbReference type="EMBL" id="CAUYUE010000002">
    <property type="protein sequence ID" value="CAK0743869.1"/>
    <property type="molecule type" value="Genomic_DNA"/>
</dbReference>
<comment type="caution">
    <text evidence="7">The sequence shown here is derived from an EMBL/GenBank/DDBJ whole genome shotgun (WGS) entry which is preliminary data.</text>
</comment>
<feature type="transmembrane region" description="Helical" evidence="5">
    <location>
        <begin position="106"/>
        <end position="126"/>
    </location>
</feature>
<comment type="subcellular location">
    <subcellularLocation>
        <location evidence="1">Membrane</location>
        <topology evidence="1">Multi-pass membrane protein</topology>
    </subcellularLocation>
</comment>
<feature type="transmembrane region" description="Helical" evidence="5">
    <location>
        <begin position="446"/>
        <end position="465"/>
    </location>
</feature>
<dbReference type="Pfam" id="PF00083">
    <property type="entry name" value="Sugar_tr"/>
    <property type="match status" value="1"/>
</dbReference>
<feature type="transmembrane region" description="Helical" evidence="5">
    <location>
        <begin position="334"/>
        <end position="356"/>
    </location>
</feature>
<feature type="transmembrane region" description="Helical" evidence="5">
    <location>
        <begin position="138"/>
        <end position="157"/>
    </location>
</feature>
<evidence type="ECO:0000259" key="6">
    <source>
        <dbReference type="PROSITE" id="PS50850"/>
    </source>
</evidence>
<dbReference type="GO" id="GO:0022857">
    <property type="term" value="F:transmembrane transporter activity"/>
    <property type="evidence" value="ECO:0007669"/>
    <property type="project" value="InterPro"/>
</dbReference>
<evidence type="ECO:0000256" key="2">
    <source>
        <dbReference type="ARBA" id="ARBA00022692"/>
    </source>
</evidence>
<feature type="transmembrane region" description="Helical" evidence="5">
    <location>
        <begin position="419"/>
        <end position="440"/>
    </location>
</feature>
<feature type="domain" description="Major facilitator superfamily (MFS) profile" evidence="6">
    <location>
        <begin position="39"/>
        <end position="474"/>
    </location>
</feature>
<feature type="transmembrane region" description="Helical" evidence="5">
    <location>
        <begin position="163"/>
        <end position="183"/>
    </location>
</feature>
<protein>
    <recommendedName>
        <fullName evidence="6">Major facilitator superfamily (MFS) profile domain-containing protein</fullName>
    </recommendedName>
</protein>
<accession>A0AAV1HXP2</accession>
<evidence type="ECO:0000256" key="4">
    <source>
        <dbReference type="ARBA" id="ARBA00023136"/>
    </source>
</evidence>
<feature type="transmembrane region" description="Helical" evidence="5">
    <location>
        <begin position="27"/>
        <end position="49"/>
    </location>
</feature>
<gene>
    <name evidence="7" type="ORF">CVIRNUC_001503</name>
</gene>
<evidence type="ECO:0000256" key="3">
    <source>
        <dbReference type="ARBA" id="ARBA00022989"/>
    </source>
</evidence>
<evidence type="ECO:0000313" key="7">
    <source>
        <dbReference type="EMBL" id="CAK0743869.1"/>
    </source>
</evidence>
<dbReference type="GO" id="GO:0016020">
    <property type="term" value="C:membrane"/>
    <property type="evidence" value="ECO:0007669"/>
    <property type="project" value="UniProtKB-SubCell"/>
</dbReference>
<proteinExistence type="predicted"/>
<evidence type="ECO:0000256" key="1">
    <source>
        <dbReference type="ARBA" id="ARBA00004141"/>
    </source>
</evidence>